<keyword evidence="3" id="KW-0276">Fatty acid metabolism</keyword>
<dbReference type="InterPro" id="IPR045851">
    <property type="entry name" value="AMP-bd_C_sf"/>
</dbReference>
<keyword evidence="2 7" id="KW-0436">Ligase</keyword>
<evidence type="ECO:0000256" key="2">
    <source>
        <dbReference type="ARBA" id="ARBA00022598"/>
    </source>
</evidence>
<dbReference type="InterPro" id="IPR000873">
    <property type="entry name" value="AMP-dep_synth/lig_dom"/>
</dbReference>
<keyword evidence="8" id="KW-1185">Reference proteome</keyword>
<proteinExistence type="inferred from homology"/>
<dbReference type="Gene3D" id="3.30.300.30">
    <property type="match status" value="1"/>
</dbReference>
<sequence length="602" mass="63255">MGVDIVPTADTLVELLRQQAARLGEKTAFNFSRYGDGRDGEQVTYRELDARARAIGAALQGLGAAGQRVLVFCSPGLHGIAGIFGCWYAGAVAVPVPERLGSRLAVVIADVGPGFAVASPQMPQSIRSAVDTLAGRAGAQPLVWCGTDQGDADAWVAPGIDADSSALIVYSAGSRCYPLGVVLTHENVLTNLEAIGSAGLGGQRDVAVSWLPVHTERGLIGVVLAEIYLGATTVLMSPSAFVQRPMCWLEAISRWRGTMSTAPGFAYRMCVQRSTPAERAGVDVSSLSTAVINGAEPVPAATMRAFAEAFAAAGFRAEAFTPVYGLAEATLLVSGGAGPHGPVMRHVDRVGLHSGWALDTDPNDSDAVSVVGCGRPRQPVVVVDPDTRLECGPDEVGEIWVSGPGVARSYWNAPVASDQIFEAFLADSGGGPFLRTGDRGFLRAGELFVTGRCPGLVVLGGVHYHPNELEATVQDCHAVLLAGRGAVFADESEQLVVVNEVSCDIGEAELAPLVSRIQSALRESHGIEAHSIVLVGAMRLPTTEAGAIRRSVCRWQYLEGDLDALAQWHAPSSADTAGEAREANVVEFREGVMARRQRVCQS</sequence>
<dbReference type="Pfam" id="PF23024">
    <property type="entry name" value="AMP-dom_DIP2-like"/>
    <property type="match status" value="1"/>
</dbReference>
<dbReference type="Proteomes" id="UP001299283">
    <property type="component" value="Unassembled WGS sequence"/>
</dbReference>
<dbReference type="PANTHER" id="PTHR22754:SF32">
    <property type="entry name" value="DISCO-INTERACTING PROTEIN 2"/>
    <property type="match status" value="1"/>
</dbReference>
<name>A0ABU5YZF2_9MYCO</name>
<comment type="caution">
    <text evidence="7">The sequence shown here is derived from an EMBL/GenBank/DDBJ whole genome shotgun (WGS) entry which is preliminary data.</text>
</comment>
<evidence type="ECO:0000259" key="6">
    <source>
        <dbReference type="Pfam" id="PF23024"/>
    </source>
</evidence>
<feature type="domain" description="AMP-dependent synthetase/ligase" evidence="5">
    <location>
        <begin position="16"/>
        <end position="411"/>
    </location>
</feature>
<feature type="domain" description="AMP-binding enzyme C-terminal" evidence="6">
    <location>
        <begin position="459"/>
        <end position="566"/>
    </location>
</feature>
<dbReference type="GO" id="GO:0016874">
    <property type="term" value="F:ligase activity"/>
    <property type="evidence" value="ECO:0007669"/>
    <property type="project" value="UniProtKB-KW"/>
</dbReference>
<dbReference type="RefSeq" id="WP_225399463.1">
    <property type="nucleotide sequence ID" value="NZ_JAYJJQ010000014.1"/>
</dbReference>
<evidence type="ECO:0000313" key="7">
    <source>
        <dbReference type="EMBL" id="MEB3070522.1"/>
    </source>
</evidence>
<dbReference type="InterPro" id="IPR040097">
    <property type="entry name" value="FAAL/FAAC"/>
</dbReference>
<reference evidence="7 8" key="1">
    <citation type="submission" date="2023-12" db="EMBL/GenBank/DDBJ databases">
        <title>Description of new species of Mycobacterium terrae complex isolated from sewage at the Sao Paulo Zoological Park Foundation in Brazil.</title>
        <authorList>
            <person name="Romagnoli C.L."/>
            <person name="Conceicao E.C."/>
            <person name="Machado E."/>
            <person name="Barreto L.B.P.F."/>
            <person name="Sharma A."/>
            <person name="Silva N.M."/>
            <person name="Marques L.E."/>
            <person name="Juliana M.A."/>
            <person name="Lourenco M.C.S."/>
            <person name="Digiampietri L.A."/>
            <person name="Suffys P.N."/>
            <person name="Viana-Niero C."/>
        </authorList>
    </citation>
    <scope>NUCLEOTIDE SEQUENCE [LARGE SCALE GENOMIC DNA]</scope>
    <source>
        <strain evidence="7 8">MYC017</strain>
    </source>
</reference>
<protein>
    <submittedName>
        <fullName evidence="7">Fatty acyl-AMP ligase</fullName>
    </submittedName>
</protein>
<comment type="similarity">
    <text evidence="1">Belongs to the ATP-dependent AMP-binding enzyme family.</text>
</comment>
<dbReference type="EMBL" id="JAYJJQ010000014">
    <property type="protein sequence ID" value="MEB3070522.1"/>
    <property type="molecule type" value="Genomic_DNA"/>
</dbReference>
<dbReference type="CDD" id="cd05931">
    <property type="entry name" value="FAAL"/>
    <property type="match status" value="1"/>
</dbReference>
<organism evidence="7 8">
    <name type="scientific">[Mycobacterium] vasticus</name>
    <dbReference type="NCBI Taxonomy" id="2875777"/>
    <lineage>
        <taxon>Bacteria</taxon>
        <taxon>Bacillati</taxon>
        <taxon>Actinomycetota</taxon>
        <taxon>Actinomycetes</taxon>
        <taxon>Mycobacteriales</taxon>
        <taxon>Mycobacteriaceae</taxon>
        <taxon>Mycolicibacter</taxon>
    </lineage>
</organism>
<evidence type="ECO:0000259" key="5">
    <source>
        <dbReference type="Pfam" id="PF00501"/>
    </source>
</evidence>
<dbReference type="InterPro" id="IPR042099">
    <property type="entry name" value="ANL_N_sf"/>
</dbReference>
<dbReference type="Pfam" id="PF00501">
    <property type="entry name" value="AMP-binding"/>
    <property type="match status" value="1"/>
</dbReference>
<evidence type="ECO:0000256" key="3">
    <source>
        <dbReference type="ARBA" id="ARBA00022832"/>
    </source>
</evidence>
<evidence type="ECO:0000256" key="1">
    <source>
        <dbReference type="ARBA" id="ARBA00006432"/>
    </source>
</evidence>
<accession>A0ABU5YZF2</accession>
<evidence type="ECO:0000256" key="4">
    <source>
        <dbReference type="ARBA" id="ARBA00023098"/>
    </source>
</evidence>
<dbReference type="InterPro" id="IPR025110">
    <property type="entry name" value="AMP-bd_C"/>
</dbReference>
<keyword evidence="4" id="KW-0443">Lipid metabolism</keyword>
<gene>
    <name evidence="7" type="ORF">K5L39_15130</name>
</gene>
<dbReference type="Gene3D" id="3.40.50.12780">
    <property type="entry name" value="N-terminal domain of ligase-like"/>
    <property type="match status" value="1"/>
</dbReference>
<evidence type="ECO:0000313" key="8">
    <source>
        <dbReference type="Proteomes" id="UP001299283"/>
    </source>
</evidence>
<dbReference type="SUPFAM" id="SSF56801">
    <property type="entry name" value="Acetyl-CoA synthetase-like"/>
    <property type="match status" value="1"/>
</dbReference>
<dbReference type="PANTHER" id="PTHR22754">
    <property type="entry name" value="DISCO-INTERACTING PROTEIN 2 DIP2 -RELATED"/>
    <property type="match status" value="1"/>
</dbReference>